<dbReference type="PANTHER" id="PTHR19878:SF8">
    <property type="entry name" value="AUTOPHAGY-RELATED 16, ISOFORM F"/>
    <property type="match status" value="1"/>
</dbReference>
<protein>
    <submittedName>
        <fullName evidence="4">Uncharacterized protein</fullName>
    </submittedName>
</protein>
<dbReference type="GO" id="GO:0000045">
    <property type="term" value="P:autophagosome assembly"/>
    <property type="evidence" value="ECO:0007669"/>
    <property type="project" value="InterPro"/>
</dbReference>
<dbReference type="GO" id="GO:0034045">
    <property type="term" value="C:phagophore assembly site membrane"/>
    <property type="evidence" value="ECO:0007669"/>
    <property type="project" value="TreeGrafter"/>
</dbReference>
<feature type="repeat" description="WD" evidence="3">
    <location>
        <begin position="3"/>
        <end position="44"/>
    </location>
</feature>
<keyword evidence="1 3" id="KW-0853">WD repeat</keyword>
<reference evidence="4" key="1">
    <citation type="submission" date="2020-07" db="EMBL/GenBank/DDBJ databases">
        <authorList>
            <person name="Nazaruddin N."/>
        </authorList>
    </citation>
    <scope>NUCLEOTIDE SEQUENCE</scope>
</reference>
<feature type="non-terminal residue" evidence="4">
    <location>
        <position position="100"/>
    </location>
</feature>
<dbReference type="GO" id="GO:0000421">
    <property type="term" value="C:autophagosome membrane"/>
    <property type="evidence" value="ECO:0007669"/>
    <property type="project" value="TreeGrafter"/>
</dbReference>
<evidence type="ECO:0000256" key="1">
    <source>
        <dbReference type="ARBA" id="ARBA00022574"/>
    </source>
</evidence>
<dbReference type="GO" id="GO:0034274">
    <property type="term" value="C:Atg12-Atg5-Atg16 complex"/>
    <property type="evidence" value="ECO:0007669"/>
    <property type="project" value="TreeGrafter"/>
</dbReference>
<accession>A0A6V7GVQ9</accession>
<dbReference type="InterPro" id="IPR036322">
    <property type="entry name" value="WD40_repeat_dom_sf"/>
</dbReference>
<dbReference type="PROSITE" id="PS50082">
    <property type="entry name" value="WD_REPEATS_2"/>
    <property type="match status" value="1"/>
</dbReference>
<evidence type="ECO:0000313" key="5">
    <source>
        <dbReference type="Proteomes" id="UP000752696"/>
    </source>
</evidence>
<keyword evidence="2" id="KW-0677">Repeat</keyword>
<dbReference type="OrthoDB" id="6262491at2759"/>
<comment type="caution">
    <text evidence="4">The sequence shown here is derived from an EMBL/GenBank/DDBJ whole genome shotgun (WGS) entry which is preliminary data.</text>
</comment>
<dbReference type="GO" id="GO:0043495">
    <property type="term" value="F:protein-membrane adaptor activity"/>
    <property type="evidence" value="ECO:0007669"/>
    <property type="project" value="TreeGrafter"/>
</dbReference>
<dbReference type="PANTHER" id="PTHR19878">
    <property type="entry name" value="AUTOPHAGY PROTEIN 16-LIKE"/>
    <property type="match status" value="1"/>
</dbReference>
<dbReference type="SUPFAM" id="SSF50978">
    <property type="entry name" value="WD40 repeat-like"/>
    <property type="match status" value="1"/>
</dbReference>
<sequence length="100" mass="10894">HTLTGHCGKVMAAKFLGEPSKVVTGSYDRTLKIWDLRSKACIETKFAGSSCNDLVTSDGAGSTIISGHFDQRIRFWDTRAESSSNDILLEGKVTSLDLSR</sequence>
<feature type="non-terminal residue" evidence="4">
    <location>
        <position position="1"/>
    </location>
</feature>
<evidence type="ECO:0000313" key="4">
    <source>
        <dbReference type="EMBL" id="CAD1469783.1"/>
    </source>
</evidence>
<evidence type="ECO:0000256" key="3">
    <source>
        <dbReference type="PROSITE-ProRule" id="PRU00221"/>
    </source>
</evidence>
<organism evidence="4 5">
    <name type="scientific">Heterotrigona itama</name>
    <dbReference type="NCBI Taxonomy" id="395501"/>
    <lineage>
        <taxon>Eukaryota</taxon>
        <taxon>Metazoa</taxon>
        <taxon>Ecdysozoa</taxon>
        <taxon>Arthropoda</taxon>
        <taxon>Hexapoda</taxon>
        <taxon>Insecta</taxon>
        <taxon>Pterygota</taxon>
        <taxon>Neoptera</taxon>
        <taxon>Endopterygota</taxon>
        <taxon>Hymenoptera</taxon>
        <taxon>Apocrita</taxon>
        <taxon>Aculeata</taxon>
        <taxon>Apoidea</taxon>
        <taxon>Anthophila</taxon>
        <taxon>Apidae</taxon>
        <taxon>Heterotrigona</taxon>
    </lineage>
</organism>
<dbReference type="Gene3D" id="2.130.10.10">
    <property type="entry name" value="YVTN repeat-like/Quinoprotein amine dehydrogenase"/>
    <property type="match status" value="1"/>
</dbReference>
<keyword evidence="5" id="KW-1185">Reference proteome</keyword>
<dbReference type="PROSITE" id="PS00678">
    <property type="entry name" value="WD_REPEATS_1"/>
    <property type="match status" value="1"/>
</dbReference>
<dbReference type="AlphaFoldDB" id="A0A6V7GVQ9"/>
<dbReference type="InterPro" id="IPR001680">
    <property type="entry name" value="WD40_rpt"/>
</dbReference>
<dbReference type="InterPro" id="IPR015943">
    <property type="entry name" value="WD40/YVTN_repeat-like_dom_sf"/>
</dbReference>
<dbReference type="SMART" id="SM00320">
    <property type="entry name" value="WD40"/>
    <property type="match status" value="2"/>
</dbReference>
<dbReference type="EMBL" id="CAJDYZ010002947">
    <property type="protein sequence ID" value="CAD1469783.1"/>
    <property type="molecule type" value="Genomic_DNA"/>
</dbReference>
<dbReference type="Proteomes" id="UP000752696">
    <property type="component" value="Unassembled WGS sequence"/>
</dbReference>
<proteinExistence type="predicted"/>
<name>A0A6V7GVQ9_9HYME</name>
<dbReference type="InterPro" id="IPR019775">
    <property type="entry name" value="WD40_repeat_CS"/>
</dbReference>
<dbReference type="Pfam" id="PF00400">
    <property type="entry name" value="WD40"/>
    <property type="match status" value="2"/>
</dbReference>
<gene>
    <name evidence="4" type="ORF">MHI_LOCUS153296</name>
</gene>
<dbReference type="InterPro" id="IPR045160">
    <property type="entry name" value="ATG16"/>
</dbReference>
<evidence type="ECO:0000256" key="2">
    <source>
        <dbReference type="ARBA" id="ARBA00022737"/>
    </source>
</evidence>
<dbReference type="PROSITE" id="PS50294">
    <property type="entry name" value="WD_REPEATS_REGION"/>
    <property type="match status" value="1"/>
</dbReference>